<keyword evidence="1" id="KW-0378">Hydrolase</keyword>
<protein>
    <submittedName>
        <fullName evidence="1">Acyl-CoA thioester hydrolase</fullName>
        <ecNumber evidence="1">3.1.2.-</ecNumber>
    </submittedName>
</protein>
<name>A0A840YRF2_9SPHN</name>
<dbReference type="AlphaFoldDB" id="A0A840YRF2"/>
<evidence type="ECO:0000313" key="2">
    <source>
        <dbReference type="Proteomes" id="UP000527143"/>
    </source>
</evidence>
<dbReference type="Pfam" id="PF13279">
    <property type="entry name" value="4HBT_2"/>
    <property type="match status" value="1"/>
</dbReference>
<dbReference type="EC" id="3.1.2.-" evidence="1"/>
<dbReference type="InterPro" id="IPR029069">
    <property type="entry name" value="HotDog_dom_sf"/>
</dbReference>
<dbReference type="CDD" id="cd00586">
    <property type="entry name" value="4HBT"/>
    <property type="match status" value="1"/>
</dbReference>
<keyword evidence="2" id="KW-1185">Reference proteome</keyword>
<evidence type="ECO:0000313" key="1">
    <source>
        <dbReference type="EMBL" id="MBB5712112.1"/>
    </source>
</evidence>
<proteinExistence type="predicted"/>
<dbReference type="GO" id="GO:0016787">
    <property type="term" value="F:hydrolase activity"/>
    <property type="evidence" value="ECO:0007669"/>
    <property type="project" value="UniProtKB-KW"/>
</dbReference>
<dbReference type="EMBL" id="JACIJF010000013">
    <property type="protein sequence ID" value="MBB5712112.1"/>
    <property type="molecule type" value="Genomic_DNA"/>
</dbReference>
<dbReference type="Proteomes" id="UP000527143">
    <property type="component" value="Unassembled WGS sequence"/>
</dbReference>
<organism evidence="1 2">
    <name type="scientific">Sphingomonas xinjiangensis</name>
    <dbReference type="NCBI Taxonomy" id="643568"/>
    <lineage>
        <taxon>Bacteria</taxon>
        <taxon>Pseudomonadati</taxon>
        <taxon>Pseudomonadota</taxon>
        <taxon>Alphaproteobacteria</taxon>
        <taxon>Sphingomonadales</taxon>
        <taxon>Sphingomonadaceae</taxon>
        <taxon>Sphingomonas</taxon>
    </lineage>
</organism>
<sequence length="153" mass="16690">MTPFTLPFTASAGDIDQLGHVNNAIWVQWIQAIGTAHWEAVAPIEHVEAYAWVVTRHEINYRGNVALGETVTGETWVGEPPRGARFDRLVRFVGEDGRMKVEARTTLAMVDRSTGRLARVPGDVAGPFLKEADPPNVVTIKTATQLLPFGGSV</sequence>
<dbReference type="Gene3D" id="3.10.129.10">
    <property type="entry name" value="Hotdog Thioesterase"/>
    <property type="match status" value="1"/>
</dbReference>
<dbReference type="SUPFAM" id="SSF54637">
    <property type="entry name" value="Thioesterase/thiol ester dehydrase-isomerase"/>
    <property type="match status" value="1"/>
</dbReference>
<gene>
    <name evidence="1" type="ORF">FHT02_003369</name>
</gene>
<reference evidence="1 2" key="1">
    <citation type="submission" date="2020-08" db="EMBL/GenBank/DDBJ databases">
        <title>Genomic Encyclopedia of Type Strains, Phase IV (KMG-IV): sequencing the most valuable type-strain genomes for metagenomic binning, comparative biology and taxonomic classification.</title>
        <authorList>
            <person name="Goeker M."/>
        </authorList>
    </citation>
    <scope>NUCLEOTIDE SEQUENCE [LARGE SCALE GENOMIC DNA]</scope>
    <source>
        <strain evidence="1 2">DSM 26736</strain>
    </source>
</reference>
<dbReference type="RefSeq" id="WP_184090115.1">
    <property type="nucleotide sequence ID" value="NZ_JACIJF010000013.1"/>
</dbReference>
<comment type="caution">
    <text evidence="1">The sequence shown here is derived from an EMBL/GenBank/DDBJ whole genome shotgun (WGS) entry which is preliminary data.</text>
</comment>
<accession>A0A840YRF2</accession>